<dbReference type="KEGG" id="tbe:Trebr_1568"/>
<dbReference type="RefSeq" id="WP_013758696.1">
    <property type="nucleotide sequence ID" value="NC_015500.1"/>
</dbReference>
<accession>F4LPC9</accession>
<dbReference type="OrthoDB" id="360754at2"/>
<dbReference type="eggNOG" id="ENOG5032B93">
    <property type="taxonomic scope" value="Bacteria"/>
</dbReference>
<dbReference type="Proteomes" id="UP000006546">
    <property type="component" value="Chromosome"/>
</dbReference>
<name>F4LPC9_TREBD</name>
<protein>
    <submittedName>
        <fullName evidence="1">Uncharacterized protein</fullName>
    </submittedName>
</protein>
<dbReference type="HOGENOM" id="CLU_2132403_0_0_12"/>
<evidence type="ECO:0000313" key="2">
    <source>
        <dbReference type="Proteomes" id="UP000006546"/>
    </source>
</evidence>
<organism evidence="1 2">
    <name type="scientific">Treponema brennaborense (strain DSM 12168 / CIP 105900 / DD5/3)</name>
    <dbReference type="NCBI Taxonomy" id="906968"/>
    <lineage>
        <taxon>Bacteria</taxon>
        <taxon>Pseudomonadati</taxon>
        <taxon>Spirochaetota</taxon>
        <taxon>Spirochaetia</taxon>
        <taxon>Spirochaetales</taxon>
        <taxon>Treponemataceae</taxon>
        <taxon>Treponema</taxon>
    </lineage>
</organism>
<dbReference type="STRING" id="906968.Trebr_1568"/>
<dbReference type="EMBL" id="CP002696">
    <property type="protein sequence ID" value="AEE16991.1"/>
    <property type="molecule type" value="Genomic_DNA"/>
</dbReference>
<reference evidence="2" key="1">
    <citation type="submission" date="2011-04" db="EMBL/GenBank/DDBJ databases">
        <title>The complete genome of Treponema brennaborense DSM 12168.</title>
        <authorList>
            <person name="Lucas S."/>
            <person name="Han J."/>
            <person name="Lapidus A."/>
            <person name="Bruce D."/>
            <person name="Goodwin L."/>
            <person name="Pitluck S."/>
            <person name="Peters L."/>
            <person name="Kyrpides N."/>
            <person name="Mavromatis K."/>
            <person name="Ivanova N."/>
            <person name="Mikhailova N."/>
            <person name="Pagani I."/>
            <person name="Teshima H."/>
            <person name="Detter J.C."/>
            <person name="Tapia R."/>
            <person name="Han C."/>
            <person name="Land M."/>
            <person name="Hauser L."/>
            <person name="Markowitz V."/>
            <person name="Cheng J.-F."/>
            <person name="Hugenholtz P."/>
            <person name="Woyke T."/>
            <person name="Wu D."/>
            <person name="Gronow S."/>
            <person name="Wellnitz S."/>
            <person name="Brambilla E."/>
            <person name="Klenk H.-P."/>
            <person name="Eisen J.A."/>
        </authorList>
    </citation>
    <scope>NUCLEOTIDE SEQUENCE [LARGE SCALE GENOMIC DNA]</scope>
    <source>
        <strain evidence="2">DSM 12168 / CIP 105900 / DD5/3</strain>
    </source>
</reference>
<dbReference type="AlphaFoldDB" id="F4LPC9"/>
<evidence type="ECO:0000313" key="1">
    <source>
        <dbReference type="EMBL" id="AEE16991.1"/>
    </source>
</evidence>
<proteinExistence type="predicted"/>
<sequence length="113" mass="12693">MKKLDNRKFIRAATVVLLSLFLIAFVSLCIRSCRVPGKRGGQVTFSAEFIQKHSFLPPSVPVLPDDYYLLRGKDYRWTAADVSRWFTPPEGALLDELHASNERMIADILGAAP</sequence>
<keyword evidence="2" id="KW-1185">Reference proteome</keyword>
<gene>
    <name evidence="1" type="ordered locus">Trebr_1568</name>
</gene>